<dbReference type="AlphaFoldDB" id="A0A0A8UNH1"/>
<evidence type="ECO:0000313" key="2">
    <source>
        <dbReference type="Proteomes" id="UP000032803"/>
    </source>
</evidence>
<dbReference type="EMBL" id="LN681225">
    <property type="protein sequence ID" value="CEK10303.1"/>
    <property type="molecule type" value="Genomic_DNA"/>
</dbReference>
<dbReference type="HOGENOM" id="CLU_876589_0_0_6"/>
<protein>
    <recommendedName>
        <fullName evidence="3">Periplasmic ligand-binding sensor domain protein</fullName>
    </recommendedName>
</protein>
<dbReference type="Proteomes" id="UP000032803">
    <property type="component" value="Chromosome I"/>
</dbReference>
<name>A0A0A8UNH1_LEGHA</name>
<evidence type="ECO:0000313" key="1">
    <source>
        <dbReference type="EMBL" id="CEK10303.1"/>
    </source>
</evidence>
<proteinExistence type="predicted"/>
<dbReference type="KEGG" id="lha:LHA_1249"/>
<sequence length="320" mass="35622">MQERREIDKTTDANNNNIYNSPAYMLANVTFKTALISFSVSALTQPFQATLTHFQLQSGATSSLKNGLFRGLYRGFFPYALAGQKRGAVAVSAKQANREVTEEQLEAELPIRQRWLGTFLFSQADLLISNGLGNKSKLESANIITNANFNWSFTNYVKLTWANWGSRTASGFINFAALGFVGDYISSFYKFEDEFYNKLCGGATAGVIATALTTVPNSYADRKILASKMENGRLLTVSPYTMFRQMQAQVKTGGRGVILDCIRFTLFKEFLIRSPQSALTFSIIFGLDHALGIEPLRKIWPKSKEKPDTDEIADRVSKGL</sequence>
<accession>A0A0A8UNH1</accession>
<dbReference type="InterPro" id="IPR041000">
    <property type="entry name" value="Serine_protease"/>
</dbReference>
<dbReference type="STRING" id="449.LHA_1249"/>
<dbReference type="RefSeq" id="WP_045105702.1">
    <property type="nucleotide sequence ID" value="NZ_LN681225.1"/>
</dbReference>
<evidence type="ECO:0008006" key="3">
    <source>
        <dbReference type="Google" id="ProtNLM"/>
    </source>
</evidence>
<keyword evidence="2" id="KW-1185">Reference proteome</keyword>
<dbReference type="PATRIC" id="fig|449.7.peg.3260"/>
<reference evidence="2" key="1">
    <citation type="submission" date="2014-09" db="EMBL/GenBank/DDBJ databases">
        <authorList>
            <person name="Gomez-Valero L."/>
        </authorList>
    </citation>
    <scope>NUCLEOTIDE SEQUENCE [LARGE SCALE GENOMIC DNA]</scope>
    <source>
        <strain evidence="2">ATCC35250</strain>
    </source>
</reference>
<dbReference type="OrthoDB" id="5637673at2"/>
<organism evidence="1 2">
    <name type="scientific">Legionella hackeliae</name>
    <dbReference type="NCBI Taxonomy" id="449"/>
    <lineage>
        <taxon>Bacteria</taxon>
        <taxon>Pseudomonadati</taxon>
        <taxon>Pseudomonadota</taxon>
        <taxon>Gammaproteobacteria</taxon>
        <taxon>Legionellales</taxon>
        <taxon>Legionellaceae</taxon>
        <taxon>Legionella</taxon>
    </lineage>
</organism>
<gene>
    <name evidence="1" type="ORF">LHA_1249</name>
</gene>
<dbReference type="Pfam" id="PF18405">
    <property type="entry name" value="SLC25_like"/>
    <property type="match status" value="1"/>
</dbReference>